<keyword evidence="4" id="KW-0539">Nucleus</keyword>
<name>A0A7J7DM26_TRIWF</name>
<sequence>MPLEGGVFIQHSSNPIPDLSLHISPPNATSTSSSINGIIDTNFNLSSTLIKTTSDSQQPYNTELSLSHPSKVIDGSEISLNHGVSLLDVSSSSLDGGLRPIKGIPVYHSRPFLFSSSPLNHNHKDPTMNQIPPSSLGHNHQSSYGRLPQTAPSRLNGFYGSCDDGMIRSRFLPKFPTKRSMRAPRMRWNSTLHARFVYAVELLGGHERATPKGVMELMDVKDLTLSHVKSHLQMYRTVKTTDRPAASSDGSGEEDITSIGNNIDASERIFRNQRGPSLDVSLQQQTDYSSTTSNSTTSLWSNPSSREAWQQTNSNDMDGQRKGSFRQQQRFGRHTEDCDSIQMKGYLESNLYCKNPSLEFTLGRP</sequence>
<comment type="caution">
    <text evidence="6">The sequence shown here is derived from an EMBL/GenBank/DDBJ whole genome shotgun (WGS) entry which is preliminary data.</text>
</comment>
<dbReference type="InParanoid" id="A0A7J7DM26"/>
<organism evidence="6 7">
    <name type="scientific">Tripterygium wilfordii</name>
    <name type="common">Thunder God vine</name>
    <dbReference type="NCBI Taxonomy" id="458696"/>
    <lineage>
        <taxon>Eukaryota</taxon>
        <taxon>Viridiplantae</taxon>
        <taxon>Streptophyta</taxon>
        <taxon>Embryophyta</taxon>
        <taxon>Tracheophyta</taxon>
        <taxon>Spermatophyta</taxon>
        <taxon>Magnoliopsida</taxon>
        <taxon>eudicotyledons</taxon>
        <taxon>Gunneridae</taxon>
        <taxon>Pentapetalae</taxon>
        <taxon>rosids</taxon>
        <taxon>fabids</taxon>
        <taxon>Celastrales</taxon>
        <taxon>Celastraceae</taxon>
        <taxon>Tripterygium</taxon>
    </lineage>
</organism>
<reference evidence="6 7" key="1">
    <citation type="journal article" date="2020" name="Nat. Commun.">
        <title>Genome of Tripterygium wilfordii and identification of cytochrome P450 involved in triptolide biosynthesis.</title>
        <authorList>
            <person name="Tu L."/>
            <person name="Su P."/>
            <person name="Zhang Z."/>
            <person name="Gao L."/>
            <person name="Wang J."/>
            <person name="Hu T."/>
            <person name="Zhou J."/>
            <person name="Zhang Y."/>
            <person name="Zhao Y."/>
            <person name="Liu Y."/>
            <person name="Song Y."/>
            <person name="Tong Y."/>
            <person name="Lu Y."/>
            <person name="Yang J."/>
            <person name="Xu C."/>
            <person name="Jia M."/>
            <person name="Peters R.J."/>
            <person name="Huang L."/>
            <person name="Gao W."/>
        </authorList>
    </citation>
    <scope>NUCLEOTIDE SEQUENCE [LARGE SCALE GENOMIC DNA]</scope>
    <source>
        <strain evidence="7">cv. XIE 37</strain>
        <tissue evidence="6">Leaf</tissue>
    </source>
</reference>
<evidence type="ECO:0000256" key="4">
    <source>
        <dbReference type="ARBA" id="ARBA00023242"/>
    </source>
</evidence>
<evidence type="ECO:0000313" key="6">
    <source>
        <dbReference type="EMBL" id="KAF5747420.1"/>
    </source>
</evidence>
<feature type="compositionally biased region" description="Low complexity" evidence="5">
    <location>
        <begin position="281"/>
        <end position="305"/>
    </location>
</feature>
<dbReference type="PANTHER" id="PTHR31496">
    <property type="entry name" value="TRANSCRIPTION FACTOR KAN2-RELATED"/>
    <property type="match status" value="1"/>
</dbReference>
<keyword evidence="2" id="KW-0805">Transcription regulation</keyword>
<dbReference type="OrthoDB" id="551907at2759"/>
<protein>
    <recommendedName>
        <fullName evidence="8">Transcription repressor KAN1-like</fullName>
    </recommendedName>
</protein>
<dbReference type="InterPro" id="IPR044847">
    <property type="entry name" value="KAN_fam"/>
</dbReference>
<evidence type="ECO:0008006" key="8">
    <source>
        <dbReference type="Google" id="ProtNLM"/>
    </source>
</evidence>
<dbReference type="AlphaFoldDB" id="A0A7J7DM26"/>
<dbReference type="GO" id="GO:0006355">
    <property type="term" value="P:regulation of DNA-templated transcription"/>
    <property type="evidence" value="ECO:0007669"/>
    <property type="project" value="InterPro"/>
</dbReference>
<keyword evidence="3" id="KW-0804">Transcription</keyword>
<evidence type="ECO:0000256" key="3">
    <source>
        <dbReference type="ARBA" id="ARBA00023163"/>
    </source>
</evidence>
<keyword evidence="7" id="KW-1185">Reference proteome</keyword>
<dbReference type="Proteomes" id="UP000593562">
    <property type="component" value="Unassembled WGS sequence"/>
</dbReference>
<dbReference type="FunFam" id="1.10.10.60:FF:000002">
    <property type="entry name" value="Myb family transcription factor"/>
    <property type="match status" value="1"/>
</dbReference>
<dbReference type="GO" id="GO:0010158">
    <property type="term" value="P:abaxial cell fate specification"/>
    <property type="evidence" value="ECO:0007669"/>
    <property type="project" value="InterPro"/>
</dbReference>
<dbReference type="PANTHER" id="PTHR31496:SF3">
    <property type="entry name" value="TRANSCRIPTION REPRESSOR KAN1"/>
    <property type="match status" value="1"/>
</dbReference>
<dbReference type="EMBL" id="JAAARO010000005">
    <property type="protein sequence ID" value="KAF5747420.1"/>
    <property type="molecule type" value="Genomic_DNA"/>
</dbReference>
<feature type="region of interest" description="Disordered" evidence="5">
    <location>
        <begin position="239"/>
        <end position="334"/>
    </location>
</feature>
<evidence type="ECO:0000256" key="2">
    <source>
        <dbReference type="ARBA" id="ARBA00023015"/>
    </source>
</evidence>
<dbReference type="InterPro" id="IPR006447">
    <property type="entry name" value="Myb_dom_plants"/>
</dbReference>
<dbReference type="SUPFAM" id="SSF46689">
    <property type="entry name" value="Homeodomain-like"/>
    <property type="match status" value="1"/>
</dbReference>
<comment type="subcellular location">
    <subcellularLocation>
        <location evidence="1">Nucleus</location>
    </subcellularLocation>
</comment>
<accession>A0A7J7DM26</accession>
<evidence type="ECO:0000313" key="7">
    <source>
        <dbReference type="Proteomes" id="UP000593562"/>
    </source>
</evidence>
<dbReference type="InterPro" id="IPR009057">
    <property type="entry name" value="Homeodomain-like_sf"/>
</dbReference>
<dbReference type="NCBIfam" id="TIGR01557">
    <property type="entry name" value="myb_SHAQKYF"/>
    <property type="match status" value="1"/>
</dbReference>
<proteinExistence type="predicted"/>
<evidence type="ECO:0000256" key="5">
    <source>
        <dbReference type="SAM" id="MobiDB-lite"/>
    </source>
</evidence>
<dbReference type="GO" id="GO:0000976">
    <property type="term" value="F:transcription cis-regulatory region binding"/>
    <property type="evidence" value="ECO:0007669"/>
    <property type="project" value="InterPro"/>
</dbReference>
<evidence type="ECO:0000256" key="1">
    <source>
        <dbReference type="ARBA" id="ARBA00004123"/>
    </source>
</evidence>
<feature type="compositionally biased region" description="Polar residues" evidence="5">
    <location>
        <begin position="307"/>
        <end position="317"/>
    </location>
</feature>
<dbReference type="GO" id="GO:0005634">
    <property type="term" value="C:nucleus"/>
    <property type="evidence" value="ECO:0007669"/>
    <property type="project" value="UniProtKB-SubCell"/>
</dbReference>
<dbReference type="FunCoup" id="A0A7J7DM26">
    <property type="interactions" value="683"/>
</dbReference>
<gene>
    <name evidence="6" type="ORF">HS088_TW05G00141</name>
</gene>
<dbReference type="Gene3D" id="1.10.10.60">
    <property type="entry name" value="Homeodomain-like"/>
    <property type="match status" value="1"/>
</dbReference>